<keyword evidence="3" id="KW-0813">Transport</keyword>
<feature type="domain" description="SNARE-complex protein Syntaxin-18 N-terminal" evidence="10">
    <location>
        <begin position="5"/>
        <end position="86"/>
    </location>
</feature>
<evidence type="ECO:0000256" key="3">
    <source>
        <dbReference type="ARBA" id="ARBA00022448"/>
    </source>
</evidence>
<keyword evidence="8 9" id="KW-0472">Membrane</keyword>
<dbReference type="STRING" id="93759.A0A1R3I1A6"/>
<dbReference type="FunFam" id="1.20.5.110:FF:000039">
    <property type="entry name" value="Syntaxin-81 like"/>
    <property type="match status" value="1"/>
</dbReference>
<comment type="caution">
    <text evidence="11">The sequence shown here is derived from an EMBL/GenBank/DDBJ whole genome shotgun (WGS) entry which is preliminary data.</text>
</comment>
<evidence type="ECO:0000256" key="4">
    <source>
        <dbReference type="ARBA" id="ARBA00022692"/>
    </source>
</evidence>
<comment type="similarity">
    <text evidence="2">Belongs to the syntaxin family.</text>
</comment>
<dbReference type="OrthoDB" id="342981at2759"/>
<dbReference type="SUPFAM" id="SSF47661">
    <property type="entry name" value="t-snare proteins"/>
    <property type="match status" value="1"/>
</dbReference>
<evidence type="ECO:0000313" key="11">
    <source>
        <dbReference type="EMBL" id="OMO76281.1"/>
    </source>
</evidence>
<evidence type="ECO:0000256" key="1">
    <source>
        <dbReference type="ARBA" id="ARBA00004211"/>
    </source>
</evidence>
<keyword evidence="4 9" id="KW-0812">Transmembrane</keyword>
<dbReference type="PANTHER" id="PTHR15959:SF0">
    <property type="entry name" value="SYNTAXIN-18"/>
    <property type="match status" value="1"/>
</dbReference>
<organism evidence="11 12">
    <name type="scientific">Corchorus olitorius</name>
    <dbReference type="NCBI Taxonomy" id="93759"/>
    <lineage>
        <taxon>Eukaryota</taxon>
        <taxon>Viridiplantae</taxon>
        <taxon>Streptophyta</taxon>
        <taxon>Embryophyta</taxon>
        <taxon>Tracheophyta</taxon>
        <taxon>Spermatophyta</taxon>
        <taxon>Magnoliopsida</taxon>
        <taxon>eudicotyledons</taxon>
        <taxon>Gunneridae</taxon>
        <taxon>Pentapetalae</taxon>
        <taxon>rosids</taxon>
        <taxon>malvids</taxon>
        <taxon>Malvales</taxon>
        <taxon>Malvaceae</taxon>
        <taxon>Grewioideae</taxon>
        <taxon>Apeibeae</taxon>
        <taxon>Corchorus</taxon>
    </lineage>
</organism>
<reference evidence="12" key="1">
    <citation type="submission" date="2013-09" db="EMBL/GenBank/DDBJ databases">
        <title>Corchorus olitorius genome sequencing.</title>
        <authorList>
            <person name="Alam M."/>
            <person name="Haque M.S."/>
            <person name="Islam M.S."/>
            <person name="Emdad E.M."/>
            <person name="Islam M.M."/>
            <person name="Ahmed B."/>
            <person name="Halim A."/>
            <person name="Hossen Q.M.M."/>
            <person name="Hossain M.Z."/>
            <person name="Ahmed R."/>
            <person name="Khan M.M."/>
            <person name="Islam R."/>
            <person name="Rashid M.M."/>
            <person name="Khan S.A."/>
            <person name="Rahman M.S."/>
            <person name="Alam M."/>
            <person name="Yahiya A.S."/>
            <person name="Khan M.S."/>
            <person name="Azam M.S."/>
            <person name="Haque T."/>
            <person name="Lashkar M.Z.H."/>
            <person name="Akhand A.I."/>
            <person name="Morshed G."/>
            <person name="Roy S."/>
            <person name="Uddin K.S."/>
            <person name="Rabeya T."/>
            <person name="Hossain A.S."/>
            <person name="Chowdhury A."/>
            <person name="Snigdha A.R."/>
            <person name="Mortoza M.S."/>
            <person name="Matin S.A."/>
            <person name="Hoque S.M.E."/>
            <person name="Islam M.K."/>
            <person name="Roy D.K."/>
            <person name="Haider R."/>
            <person name="Moosa M.M."/>
            <person name="Elias S.M."/>
            <person name="Hasan A.M."/>
            <person name="Jahan S."/>
            <person name="Shafiuddin M."/>
            <person name="Mahmood N."/>
            <person name="Shommy N.S."/>
        </authorList>
    </citation>
    <scope>NUCLEOTIDE SEQUENCE [LARGE SCALE GENOMIC DNA]</scope>
    <source>
        <strain evidence="12">cv. O-4</strain>
    </source>
</reference>
<dbReference type="GO" id="GO:0031201">
    <property type="term" value="C:SNARE complex"/>
    <property type="evidence" value="ECO:0007669"/>
    <property type="project" value="TreeGrafter"/>
</dbReference>
<dbReference type="GO" id="GO:0006890">
    <property type="term" value="P:retrograde vesicle-mediated transport, Golgi to endoplasmic reticulum"/>
    <property type="evidence" value="ECO:0007669"/>
    <property type="project" value="TreeGrafter"/>
</dbReference>
<gene>
    <name evidence="11" type="ORF">COLO4_25609</name>
</gene>
<dbReference type="InterPro" id="IPR010989">
    <property type="entry name" value="SNARE"/>
</dbReference>
<comment type="subcellular location">
    <subcellularLocation>
        <location evidence="1">Membrane</location>
        <topology evidence="1">Single-pass type IV membrane protein</topology>
    </subcellularLocation>
</comment>
<evidence type="ECO:0000259" key="10">
    <source>
        <dbReference type="Pfam" id="PF10496"/>
    </source>
</evidence>
<dbReference type="Pfam" id="PF10496">
    <property type="entry name" value="Syntaxin-18_N"/>
    <property type="match status" value="1"/>
</dbReference>
<evidence type="ECO:0000313" key="12">
    <source>
        <dbReference type="Proteomes" id="UP000187203"/>
    </source>
</evidence>
<name>A0A1R3I1A6_9ROSI</name>
<feature type="transmembrane region" description="Helical" evidence="9">
    <location>
        <begin position="289"/>
        <end position="307"/>
    </location>
</feature>
<sequence>MSKFRDRTEDFKDAVRHAAISSGYNESKLAAIMASFIIHKPRQMTPFTKSALKTLESIEALNQFMLKHRKDYVDLHRTTEQERDSIEHEVTAFIKACKDQIDILKNSINNEEASSKGWLGIKDSSNADTIAHKHGVVLILSEKLHSVTAQFDKLRAIRFQDAINKATPRRKLKRAVDSNSQDTSKPLNLELQETNELHSEPLRVQQELLDDETRALQVELTSLLDAVQETETKMVEMSALNHLMSTHVLQQAQQIEHLYEQAVEATKNVELGNKELSQAIQRNSSSRTFLLLFLFVLTFSILFLDWYN</sequence>
<accession>A0A1R3I1A6</accession>
<dbReference type="GO" id="GO:0005783">
    <property type="term" value="C:endoplasmic reticulum"/>
    <property type="evidence" value="ECO:0007669"/>
    <property type="project" value="TreeGrafter"/>
</dbReference>
<dbReference type="Gene3D" id="1.20.5.110">
    <property type="match status" value="1"/>
</dbReference>
<evidence type="ECO:0000256" key="8">
    <source>
        <dbReference type="ARBA" id="ARBA00023136"/>
    </source>
</evidence>
<protein>
    <submittedName>
        <fullName evidence="11">t-SNARE</fullName>
    </submittedName>
</protein>
<evidence type="ECO:0000256" key="9">
    <source>
        <dbReference type="SAM" id="Phobius"/>
    </source>
</evidence>
<evidence type="ECO:0000256" key="6">
    <source>
        <dbReference type="ARBA" id="ARBA00022989"/>
    </source>
</evidence>
<dbReference type="GO" id="GO:0015031">
    <property type="term" value="P:protein transport"/>
    <property type="evidence" value="ECO:0007669"/>
    <property type="project" value="UniProtKB-KW"/>
</dbReference>
<dbReference type="EMBL" id="AWUE01019098">
    <property type="protein sequence ID" value="OMO76281.1"/>
    <property type="molecule type" value="Genomic_DNA"/>
</dbReference>
<keyword evidence="12" id="KW-1185">Reference proteome</keyword>
<dbReference type="PANTHER" id="PTHR15959">
    <property type="entry name" value="SYNTAXIN-18"/>
    <property type="match status" value="1"/>
</dbReference>
<keyword evidence="5" id="KW-0653">Protein transport</keyword>
<dbReference type="AlphaFoldDB" id="A0A1R3I1A6"/>
<dbReference type="InterPro" id="IPR019529">
    <property type="entry name" value="Syntaxin-18_N"/>
</dbReference>
<evidence type="ECO:0000256" key="2">
    <source>
        <dbReference type="ARBA" id="ARBA00009063"/>
    </source>
</evidence>
<keyword evidence="6 9" id="KW-1133">Transmembrane helix</keyword>
<proteinExistence type="inferred from homology"/>
<evidence type="ECO:0000256" key="5">
    <source>
        <dbReference type="ARBA" id="ARBA00022927"/>
    </source>
</evidence>
<evidence type="ECO:0000256" key="7">
    <source>
        <dbReference type="ARBA" id="ARBA00023054"/>
    </source>
</evidence>
<keyword evidence="7" id="KW-0175">Coiled coil</keyword>
<dbReference type="Proteomes" id="UP000187203">
    <property type="component" value="Unassembled WGS sequence"/>
</dbReference>